<proteinExistence type="predicted"/>
<dbReference type="OrthoDB" id="6129702at2759"/>
<dbReference type="AlphaFoldDB" id="A0A183TMT6"/>
<sequence>MMRLSGVGEGWLESDELDLTNEAMARNGTFRAACEYKLICDKGAIKCEPYPACDDMNWGPAWLHEKHYGLQLDQPVGVLSLPAGKLLPDGQIEPGILELGCTKNRPEVQLYCKLKRNGYTDSELERYHRLIVSDRKAAFELTLPEPGNRLFPPLAADCCVPVRSSDKVYVQTGSPKTPDAGGQVYFFALKCEGDGVEGSNSTGYWHPGQLYSPDESCCSGGGGGGSGGSVPISSSLHTLVVSLKASFCFGA</sequence>
<evidence type="ECO:0000313" key="2">
    <source>
        <dbReference type="Proteomes" id="UP000275846"/>
    </source>
</evidence>
<name>A0A183TMT6_SCHSO</name>
<evidence type="ECO:0000313" key="3">
    <source>
        <dbReference type="WBParaSite" id="SSLN_0001845901-mRNA-1"/>
    </source>
</evidence>
<evidence type="ECO:0000313" key="1">
    <source>
        <dbReference type="EMBL" id="VDM04170.1"/>
    </source>
</evidence>
<dbReference type="EMBL" id="UYSU01043090">
    <property type="protein sequence ID" value="VDM04170.1"/>
    <property type="molecule type" value="Genomic_DNA"/>
</dbReference>
<accession>A0A183TMT6</accession>
<gene>
    <name evidence="1" type="ORF">SSLN_LOCUS17784</name>
</gene>
<keyword evidence="2" id="KW-1185">Reference proteome</keyword>
<protein>
    <submittedName>
        <fullName evidence="3">Sushi domain-containing protein</fullName>
    </submittedName>
</protein>
<reference evidence="1 2" key="2">
    <citation type="submission" date="2018-11" db="EMBL/GenBank/DDBJ databases">
        <authorList>
            <consortium name="Pathogen Informatics"/>
        </authorList>
    </citation>
    <scope>NUCLEOTIDE SEQUENCE [LARGE SCALE GENOMIC DNA]</scope>
    <source>
        <strain evidence="1 2">NST_G2</strain>
    </source>
</reference>
<dbReference type="STRING" id="70667.A0A183TMT6"/>
<dbReference type="WBParaSite" id="SSLN_0001845901-mRNA-1">
    <property type="protein sequence ID" value="SSLN_0001845901-mRNA-1"/>
    <property type="gene ID" value="SSLN_0001845901"/>
</dbReference>
<reference evidence="3" key="1">
    <citation type="submission" date="2016-06" db="UniProtKB">
        <authorList>
            <consortium name="WormBaseParasite"/>
        </authorList>
    </citation>
    <scope>IDENTIFICATION</scope>
</reference>
<dbReference type="Proteomes" id="UP000275846">
    <property type="component" value="Unassembled WGS sequence"/>
</dbReference>
<organism evidence="3">
    <name type="scientific">Schistocephalus solidus</name>
    <name type="common">Tapeworm</name>
    <dbReference type="NCBI Taxonomy" id="70667"/>
    <lineage>
        <taxon>Eukaryota</taxon>
        <taxon>Metazoa</taxon>
        <taxon>Spiralia</taxon>
        <taxon>Lophotrochozoa</taxon>
        <taxon>Platyhelminthes</taxon>
        <taxon>Cestoda</taxon>
        <taxon>Eucestoda</taxon>
        <taxon>Diphyllobothriidea</taxon>
        <taxon>Diphyllobothriidae</taxon>
        <taxon>Schistocephalus</taxon>
    </lineage>
</organism>